<dbReference type="InterPro" id="IPR001647">
    <property type="entry name" value="HTH_TetR"/>
</dbReference>
<proteinExistence type="predicted"/>
<evidence type="ECO:0000256" key="2">
    <source>
        <dbReference type="PROSITE-ProRule" id="PRU00335"/>
    </source>
</evidence>
<dbReference type="PANTHER" id="PTHR30055:SF226">
    <property type="entry name" value="HTH-TYPE TRANSCRIPTIONAL REGULATOR PKSA"/>
    <property type="match status" value="1"/>
</dbReference>
<evidence type="ECO:0000256" key="1">
    <source>
        <dbReference type="ARBA" id="ARBA00023125"/>
    </source>
</evidence>
<dbReference type="EMBL" id="JBHSYS010000002">
    <property type="protein sequence ID" value="MFC6957406.1"/>
    <property type="molecule type" value="Genomic_DNA"/>
</dbReference>
<gene>
    <name evidence="4" type="ORF">ACFQS3_09380</name>
</gene>
<dbReference type="InterPro" id="IPR050109">
    <property type="entry name" value="HTH-type_TetR-like_transc_reg"/>
</dbReference>
<name>A0ABW2D904_9ACTN</name>
<dbReference type="Pfam" id="PF17929">
    <property type="entry name" value="TetR_C_34"/>
    <property type="match status" value="1"/>
</dbReference>
<feature type="domain" description="HTH tetR-type" evidence="3">
    <location>
        <begin position="15"/>
        <end position="75"/>
    </location>
</feature>
<dbReference type="PROSITE" id="PS50977">
    <property type="entry name" value="HTH_TETR_2"/>
    <property type="match status" value="1"/>
</dbReference>
<feature type="DNA-binding region" description="H-T-H motif" evidence="2">
    <location>
        <begin position="38"/>
        <end position="57"/>
    </location>
</feature>
<keyword evidence="5" id="KW-1185">Reference proteome</keyword>
<accession>A0ABW2D904</accession>
<protein>
    <submittedName>
        <fullName evidence="4">TetR family transcriptional regulator</fullName>
    </submittedName>
</protein>
<organism evidence="4 5">
    <name type="scientific">Glycomyces mayteni</name>
    <dbReference type="NCBI Taxonomy" id="543887"/>
    <lineage>
        <taxon>Bacteria</taxon>
        <taxon>Bacillati</taxon>
        <taxon>Actinomycetota</taxon>
        <taxon>Actinomycetes</taxon>
        <taxon>Glycomycetales</taxon>
        <taxon>Glycomycetaceae</taxon>
        <taxon>Glycomyces</taxon>
    </lineage>
</organism>
<keyword evidence="1 2" id="KW-0238">DNA-binding</keyword>
<evidence type="ECO:0000259" key="3">
    <source>
        <dbReference type="PROSITE" id="PS50977"/>
    </source>
</evidence>
<comment type="caution">
    <text evidence="4">The sequence shown here is derived from an EMBL/GenBank/DDBJ whole genome shotgun (WGS) entry which is preliminary data.</text>
</comment>
<dbReference type="InterPro" id="IPR009057">
    <property type="entry name" value="Homeodomain-like_sf"/>
</dbReference>
<sequence>MNHEFRRARTEEQRAERRAAILTAARGLLYDVRVADLTLTELARRSGLAKSNVLRYFESREAVLLEVYNLDFVDWLDELERELPATDPDVESVAAVLAESAVRRARMCELAANSPSVLERNLSGDVAAAYKLAFVANAHRFGRIVGERLGGYSDTASMALAAMVILGVGGIWAGTQPSPGMAAAYAAHPELAVMSHDTERSLREYIATVLTGLAHREPQSVLRHEGTEA</sequence>
<dbReference type="InterPro" id="IPR041483">
    <property type="entry name" value="TetR_C_34"/>
</dbReference>
<evidence type="ECO:0000313" key="4">
    <source>
        <dbReference type="EMBL" id="MFC6957406.1"/>
    </source>
</evidence>
<reference evidence="5" key="1">
    <citation type="journal article" date="2019" name="Int. J. Syst. Evol. Microbiol.">
        <title>The Global Catalogue of Microorganisms (GCM) 10K type strain sequencing project: providing services to taxonomists for standard genome sequencing and annotation.</title>
        <authorList>
            <consortium name="The Broad Institute Genomics Platform"/>
            <consortium name="The Broad Institute Genome Sequencing Center for Infectious Disease"/>
            <person name="Wu L."/>
            <person name="Ma J."/>
        </authorList>
    </citation>
    <scope>NUCLEOTIDE SEQUENCE [LARGE SCALE GENOMIC DNA]</scope>
    <source>
        <strain evidence="5">KACC 12634</strain>
    </source>
</reference>
<dbReference type="Gene3D" id="1.10.357.10">
    <property type="entry name" value="Tetracycline Repressor, domain 2"/>
    <property type="match status" value="1"/>
</dbReference>
<dbReference type="Pfam" id="PF00440">
    <property type="entry name" value="TetR_N"/>
    <property type="match status" value="1"/>
</dbReference>
<evidence type="ECO:0000313" key="5">
    <source>
        <dbReference type="Proteomes" id="UP001596470"/>
    </source>
</evidence>
<dbReference type="Proteomes" id="UP001596470">
    <property type="component" value="Unassembled WGS sequence"/>
</dbReference>
<dbReference type="RefSeq" id="WP_382348945.1">
    <property type="nucleotide sequence ID" value="NZ_JBHMBP010000002.1"/>
</dbReference>
<dbReference type="SUPFAM" id="SSF46689">
    <property type="entry name" value="Homeodomain-like"/>
    <property type="match status" value="1"/>
</dbReference>
<dbReference type="PANTHER" id="PTHR30055">
    <property type="entry name" value="HTH-TYPE TRANSCRIPTIONAL REGULATOR RUTR"/>
    <property type="match status" value="1"/>
</dbReference>